<organism evidence="2 3">
    <name type="scientific">Shewanella nanhaiensis</name>
    <dbReference type="NCBI Taxonomy" id="2864872"/>
    <lineage>
        <taxon>Bacteria</taxon>
        <taxon>Pseudomonadati</taxon>
        <taxon>Pseudomonadota</taxon>
        <taxon>Gammaproteobacteria</taxon>
        <taxon>Alteromonadales</taxon>
        <taxon>Shewanellaceae</taxon>
        <taxon>Shewanella</taxon>
    </lineage>
</organism>
<dbReference type="EMBL" id="JAHZST010000002">
    <property type="protein sequence ID" value="MBW8182535.1"/>
    <property type="molecule type" value="Genomic_DNA"/>
</dbReference>
<keyword evidence="1" id="KW-0812">Transmembrane</keyword>
<dbReference type="RefSeq" id="WP_220108233.1">
    <property type="nucleotide sequence ID" value="NZ_JAHZST010000002.1"/>
</dbReference>
<keyword evidence="1" id="KW-0472">Membrane</keyword>
<dbReference type="Proteomes" id="UP001195963">
    <property type="component" value="Unassembled WGS sequence"/>
</dbReference>
<protein>
    <submittedName>
        <fullName evidence="2">YeeE/YedE family protein</fullName>
    </submittedName>
</protein>
<evidence type="ECO:0000256" key="1">
    <source>
        <dbReference type="SAM" id="Phobius"/>
    </source>
</evidence>
<accession>A0ABS7DYN2</accession>
<proteinExistence type="predicted"/>
<reference evidence="2 3" key="1">
    <citation type="submission" date="2021-07" db="EMBL/GenBank/DDBJ databases">
        <title>Shewanella sp. nov, isolated from SCS.</title>
        <authorList>
            <person name="Cao W.R."/>
        </authorList>
    </citation>
    <scope>NUCLEOTIDE SEQUENCE [LARGE SCALE GENOMIC DNA]</scope>
    <source>
        <strain evidence="2 3">NR704-98</strain>
    </source>
</reference>
<evidence type="ECO:0000313" key="2">
    <source>
        <dbReference type="EMBL" id="MBW8182535.1"/>
    </source>
</evidence>
<sequence>MNNKWIASLSGLLFGAGLLLSGMAEPTKVIGFLDLKGLLDGSWDPSLMFVMAGALSVYISVFHLYVKPRVKSRTSANSAISSGPVCDSQYHLPEVKKPDGQLIFGAGIFGLGWGIAGICPGPALVNLGSLDISLGLFMLAMITGLYIGKLSQNYLGSQAQA</sequence>
<feature type="transmembrane region" description="Helical" evidence="1">
    <location>
        <begin position="102"/>
        <end position="124"/>
    </location>
</feature>
<comment type="caution">
    <text evidence="2">The sequence shown here is derived from an EMBL/GenBank/DDBJ whole genome shotgun (WGS) entry which is preliminary data.</text>
</comment>
<keyword evidence="3" id="KW-1185">Reference proteome</keyword>
<evidence type="ECO:0000313" key="3">
    <source>
        <dbReference type="Proteomes" id="UP001195963"/>
    </source>
</evidence>
<keyword evidence="1" id="KW-1133">Transmembrane helix</keyword>
<feature type="transmembrane region" description="Helical" evidence="1">
    <location>
        <begin position="48"/>
        <end position="66"/>
    </location>
</feature>
<name>A0ABS7DYN2_9GAMM</name>
<feature type="transmembrane region" description="Helical" evidence="1">
    <location>
        <begin position="130"/>
        <end position="148"/>
    </location>
</feature>
<gene>
    <name evidence="2" type="ORF">K0625_02545</name>
</gene>
<dbReference type="InterPro" id="IPR046513">
    <property type="entry name" value="DUF6691"/>
</dbReference>
<dbReference type="Pfam" id="PF20398">
    <property type="entry name" value="DUF6691"/>
    <property type="match status" value="1"/>
</dbReference>